<evidence type="ECO:0000259" key="6">
    <source>
        <dbReference type="Pfam" id="PF00483"/>
    </source>
</evidence>
<evidence type="ECO:0000256" key="3">
    <source>
        <dbReference type="ARBA" id="ARBA00022679"/>
    </source>
</evidence>
<keyword evidence="3 7" id="KW-0808">Transferase</keyword>
<accession>T0ZH39</accession>
<dbReference type="Pfam" id="PF00483">
    <property type="entry name" value="NTP_transferase"/>
    <property type="match status" value="1"/>
</dbReference>
<dbReference type="PANTHER" id="PTHR43197">
    <property type="entry name" value="UTP--GLUCOSE-1-PHOSPHATE URIDYLYLTRANSFERASE"/>
    <property type="match status" value="1"/>
</dbReference>
<evidence type="ECO:0000313" key="7">
    <source>
        <dbReference type="EMBL" id="EQD43727.1"/>
    </source>
</evidence>
<reference evidence="7" key="2">
    <citation type="journal article" date="2014" name="ISME J.">
        <title>Microbial stratification in low pH oxic and suboxic macroscopic growths along an acid mine drainage.</title>
        <authorList>
            <person name="Mendez-Garcia C."/>
            <person name="Mesa V."/>
            <person name="Sprenger R.R."/>
            <person name="Richter M."/>
            <person name="Diez M.S."/>
            <person name="Solano J."/>
            <person name="Bargiela R."/>
            <person name="Golyshina O.V."/>
            <person name="Manteca A."/>
            <person name="Ramos J.L."/>
            <person name="Gallego J.R."/>
            <person name="Llorente I."/>
            <person name="Martins Dos Santos V.A."/>
            <person name="Jensen O.N."/>
            <person name="Pelaez A.I."/>
            <person name="Sanchez J."/>
            <person name="Ferrer M."/>
        </authorList>
    </citation>
    <scope>NUCLEOTIDE SEQUENCE</scope>
</reference>
<dbReference type="SUPFAM" id="SSF53448">
    <property type="entry name" value="Nucleotide-diphospho-sugar transferases"/>
    <property type="match status" value="1"/>
</dbReference>
<dbReference type="Gene3D" id="3.90.550.10">
    <property type="entry name" value="Spore Coat Polysaccharide Biosynthesis Protein SpsA, Chain A"/>
    <property type="match status" value="1"/>
</dbReference>
<dbReference type="PANTHER" id="PTHR43197:SF1">
    <property type="entry name" value="UTP--GLUCOSE-1-PHOSPHATE URIDYLYLTRANSFERASE"/>
    <property type="match status" value="1"/>
</dbReference>
<sequence length="253" mass="27448">MQGLITAAGVGNRAKTGPGLRKVMLPIYDIRHGELVIRPIIDCIIERMEGLGIRDIITVLDPSDIVTIQYVKSNRAEVSIEYQKERRGFGNAILTASKSLNGKFLLNAGDGVLLDIESYRALAESHSSSTLALMRVSNPERYGVAACSSIGGRTYRIVDVEEKPLHPRSNLALAAAYVLDKGVLDYISKSGKNVELTSAIERYIASGNDVNGILLPKNQWLSVGNASDYLRVLGTTHRWALKKLGADGLVTGL</sequence>
<comment type="similarity">
    <text evidence="1">Belongs to the UDPGP type 2 family.</text>
</comment>
<name>T0ZH39_9ZZZZ</name>
<dbReference type="InterPro" id="IPR005771">
    <property type="entry name" value="GalU_uridylyltTrfase_bac/arc"/>
</dbReference>
<evidence type="ECO:0000256" key="5">
    <source>
        <dbReference type="ARBA" id="ARBA00048128"/>
    </source>
</evidence>
<evidence type="ECO:0000256" key="1">
    <source>
        <dbReference type="ARBA" id="ARBA00006890"/>
    </source>
</evidence>
<evidence type="ECO:0000256" key="4">
    <source>
        <dbReference type="ARBA" id="ARBA00022695"/>
    </source>
</evidence>
<comment type="caution">
    <text evidence="7">The sequence shown here is derived from an EMBL/GenBank/DDBJ whole genome shotgun (WGS) entry which is preliminary data.</text>
</comment>
<reference evidence="7" key="1">
    <citation type="submission" date="2013-08" db="EMBL/GenBank/DDBJ databases">
        <authorList>
            <person name="Mendez C."/>
            <person name="Richter M."/>
            <person name="Ferrer M."/>
            <person name="Sanchez J."/>
        </authorList>
    </citation>
    <scope>NUCLEOTIDE SEQUENCE</scope>
</reference>
<dbReference type="GO" id="GO:0006011">
    <property type="term" value="P:UDP-alpha-D-glucose metabolic process"/>
    <property type="evidence" value="ECO:0007669"/>
    <property type="project" value="InterPro"/>
</dbReference>
<dbReference type="GO" id="GO:0003983">
    <property type="term" value="F:UTP:glucose-1-phosphate uridylyltransferase activity"/>
    <property type="evidence" value="ECO:0007669"/>
    <property type="project" value="UniProtKB-EC"/>
</dbReference>
<gene>
    <name evidence="7" type="ORF">B2A_09745</name>
</gene>
<feature type="domain" description="Nucleotidyl transferase" evidence="6">
    <location>
        <begin position="39"/>
        <end position="232"/>
    </location>
</feature>
<dbReference type="EC" id="2.7.7.9" evidence="2"/>
<proteinExistence type="inferred from homology"/>
<dbReference type="AlphaFoldDB" id="T0ZH39"/>
<keyword evidence="4" id="KW-0548">Nucleotidyltransferase</keyword>
<evidence type="ECO:0000256" key="2">
    <source>
        <dbReference type="ARBA" id="ARBA00012415"/>
    </source>
</evidence>
<dbReference type="InterPro" id="IPR029044">
    <property type="entry name" value="Nucleotide-diphossugar_trans"/>
</dbReference>
<dbReference type="InterPro" id="IPR005835">
    <property type="entry name" value="NTP_transferase_dom"/>
</dbReference>
<comment type="catalytic activity">
    <reaction evidence="5">
        <text>alpha-D-glucose 1-phosphate + UTP + H(+) = UDP-alpha-D-glucose + diphosphate</text>
        <dbReference type="Rhea" id="RHEA:19889"/>
        <dbReference type="ChEBI" id="CHEBI:15378"/>
        <dbReference type="ChEBI" id="CHEBI:33019"/>
        <dbReference type="ChEBI" id="CHEBI:46398"/>
        <dbReference type="ChEBI" id="CHEBI:58601"/>
        <dbReference type="ChEBI" id="CHEBI:58885"/>
        <dbReference type="EC" id="2.7.7.9"/>
    </reaction>
</comment>
<organism evidence="7">
    <name type="scientific">mine drainage metagenome</name>
    <dbReference type="NCBI Taxonomy" id="410659"/>
    <lineage>
        <taxon>unclassified sequences</taxon>
        <taxon>metagenomes</taxon>
        <taxon>ecological metagenomes</taxon>
    </lineage>
</organism>
<protein>
    <recommendedName>
        <fullName evidence="2">UTP--glucose-1-phosphate uridylyltransferase</fullName>
        <ecNumber evidence="2">2.7.7.9</ecNumber>
    </recommendedName>
</protein>
<dbReference type="EMBL" id="AUZZ01007046">
    <property type="protein sequence ID" value="EQD43727.1"/>
    <property type="molecule type" value="Genomic_DNA"/>
</dbReference>